<proteinExistence type="inferred from homology"/>
<dbReference type="InterPro" id="IPR023214">
    <property type="entry name" value="HAD_sf"/>
</dbReference>
<dbReference type="EMBL" id="JAWJYN010000002">
    <property type="protein sequence ID" value="MDZ8162468.1"/>
    <property type="molecule type" value="Genomic_DNA"/>
</dbReference>
<evidence type="ECO:0000256" key="2">
    <source>
        <dbReference type="ARBA" id="ARBA00005135"/>
    </source>
</evidence>
<dbReference type="NCBIfam" id="TIGR00338">
    <property type="entry name" value="serB"/>
    <property type="match status" value="1"/>
</dbReference>
<dbReference type="EC" id="3.1.3.3" evidence="4"/>
<name>A0ABU5N8Q8_9MICO</name>
<dbReference type="SFLD" id="SFLDS00003">
    <property type="entry name" value="Haloacid_Dehalogenase"/>
    <property type="match status" value="1"/>
</dbReference>
<dbReference type="PANTHER" id="PTHR43344:SF2">
    <property type="entry name" value="PHOSPHOSERINE PHOSPHATASE"/>
    <property type="match status" value="1"/>
</dbReference>
<dbReference type="InterPro" id="IPR050582">
    <property type="entry name" value="HAD-like_SerB"/>
</dbReference>
<dbReference type="Pfam" id="PF12710">
    <property type="entry name" value="HAD"/>
    <property type="match status" value="1"/>
</dbReference>
<reference evidence="13 14" key="1">
    <citation type="submission" date="2023-10" db="EMBL/GenBank/DDBJ databases">
        <title>Microbacterium xanthum sp. nov., isolated from seaweed.</title>
        <authorList>
            <person name="Lee S.D."/>
        </authorList>
    </citation>
    <scope>NUCLEOTIDE SEQUENCE [LARGE SCALE GENOMIC DNA]</scope>
    <source>
        <strain evidence="13 14">KCTC 19124</strain>
    </source>
</reference>
<evidence type="ECO:0000256" key="7">
    <source>
        <dbReference type="ARBA" id="ARBA00022801"/>
    </source>
</evidence>
<evidence type="ECO:0000256" key="1">
    <source>
        <dbReference type="ARBA" id="ARBA00001946"/>
    </source>
</evidence>
<keyword evidence="7 13" id="KW-0378">Hydrolase</keyword>
<evidence type="ECO:0000313" key="14">
    <source>
        <dbReference type="Proteomes" id="UP001291912"/>
    </source>
</evidence>
<evidence type="ECO:0000313" key="13">
    <source>
        <dbReference type="EMBL" id="MDZ8162468.1"/>
    </source>
</evidence>
<evidence type="ECO:0000256" key="3">
    <source>
        <dbReference type="ARBA" id="ARBA00009184"/>
    </source>
</evidence>
<dbReference type="RefSeq" id="WP_194424923.1">
    <property type="nucleotide sequence ID" value="NZ_BAAAPT010000002.1"/>
</dbReference>
<evidence type="ECO:0000256" key="9">
    <source>
        <dbReference type="ARBA" id="ARBA00023299"/>
    </source>
</evidence>
<organism evidence="13 14">
    <name type="scientific">Microbacterium aquimaris</name>
    <dbReference type="NCBI Taxonomy" id="459816"/>
    <lineage>
        <taxon>Bacteria</taxon>
        <taxon>Bacillati</taxon>
        <taxon>Actinomycetota</taxon>
        <taxon>Actinomycetes</taxon>
        <taxon>Micrococcales</taxon>
        <taxon>Microbacteriaceae</taxon>
        <taxon>Microbacterium</taxon>
    </lineage>
</organism>
<sequence length="213" mass="22363">MPHDSAAFLVVLDADSTLIRNEVIELLADEAGRGAEVAAATDAAMRGDVDFATSLRQRVDALAGVPVSAFDRVIARIDPTPGVREFIDEVHRRGGVAAVVSGGFHEILDTVAPSLGVDRWRANRLEQRDGALTGRVFGDIVDAAAKAASLREWADRAGVPPTSTIAIGDGANDLEMMAAAGLGVAFNAKPAVRRRADLVVGPVDLRDVIPLLP</sequence>
<accession>A0ABU5N8Q8</accession>
<keyword evidence="8" id="KW-0460">Magnesium</keyword>
<evidence type="ECO:0000256" key="8">
    <source>
        <dbReference type="ARBA" id="ARBA00022842"/>
    </source>
</evidence>
<keyword evidence="9" id="KW-0718">Serine biosynthesis</keyword>
<evidence type="ECO:0000256" key="12">
    <source>
        <dbReference type="ARBA" id="ARBA00048523"/>
    </source>
</evidence>
<evidence type="ECO:0000256" key="11">
    <source>
        <dbReference type="ARBA" id="ARBA00048138"/>
    </source>
</evidence>
<evidence type="ECO:0000256" key="4">
    <source>
        <dbReference type="ARBA" id="ARBA00012640"/>
    </source>
</evidence>
<dbReference type="InterPro" id="IPR004469">
    <property type="entry name" value="PSP"/>
</dbReference>
<dbReference type="SFLD" id="SFLDF00029">
    <property type="entry name" value="phosphoserine_phosphatase"/>
    <property type="match status" value="1"/>
</dbReference>
<dbReference type="PANTHER" id="PTHR43344">
    <property type="entry name" value="PHOSPHOSERINE PHOSPHATASE"/>
    <property type="match status" value="1"/>
</dbReference>
<protein>
    <recommendedName>
        <fullName evidence="4">phosphoserine phosphatase</fullName>
        <ecNumber evidence="4">3.1.3.3</ecNumber>
    </recommendedName>
    <alternativeName>
        <fullName evidence="10">O-phosphoserine phosphohydrolase</fullName>
    </alternativeName>
</protein>
<comment type="caution">
    <text evidence="13">The sequence shown here is derived from an EMBL/GenBank/DDBJ whole genome shotgun (WGS) entry which is preliminary data.</text>
</comment>
<comment type="pathway">
    <text evidence="2">Amino-acid biosynthesis; L-serine biosynthesis; L-serine from 3-phospho-D-glycerate: step 3/3.</text>
</comment>
<dbReference type="SFLD" id="SFLDG01136">
    <property type="entry name" value="C1.6:_Phosphoserine_Phosphatas"/>
    <property type="match status" value="1"/>
</dbReference>
<keyword evidence="5" id="KW-0028">Amino-acid biosynthesis</keyword>
<dbReference type="NCBIfam" id="TIGR01488">
    <property type="entry name" value="HAD-SF-IB"/>
    <property type="match status" value="1"/>
</dbReference>
<comment type="cofactor">
    <cofactor evidence="1">
        <name>Mg(2+)</name>
        <dbReference type="ChEBI" id="CHEBI:18420"/>
    </cofactor>
</comment>
<evidence type="ECO:0000256" key="5">
    <source>
        <dbReference type="ARBA" id="ARBA00022605"/>
    </source>
</evidence>
<dbReference type="SFLD" id="SFLDG01137">
    <property type="entry name" value="C1.6.1:_Phosphoserine_Phosphat"/>
    <property type="match status" value="1"/>
</dbReference>
<dbReference type="InterPro" id="IPR036412">
    <property type="entry name" value="HAD-like_sf"/>
</dbReference>
<keyword evidence="6" id="KW-0479">Metal-binding</keyword>
<comment type="catalytic activity">
    <reaction evidence="11">
        <text>O-phospho-L-serine + H2O = L-serine + phosphate</text>
        <dbReference type="Rhea" id="RHEA:21208"/>
        <dbReference type="ChEBI" id="CHEBI:15377"/>
        <dbReference type="ChEBI" id="CHEBI:33384"/>
        <dbReference type="ChEBI" id="CHEBI:43474"/>
        <dbReference type="ChEBI" id="CHEBI:57524"/>
        <dbReference type="EC" id="3.1.3.3"/>
    </reaction>
</comment>
<gene>
    <name evidence="13" type="primary">serB</name>
    <name evidence="13" type="ORF">R2Q92_11555</name>
</gene>
<evidence type="ECO:0000256" key="10">
    <source>
        <dbReference type="ARBA" id="ARBA00031693"/>
    </source>
</evidence>
<evidence type="ECO:0000256" key="6">
    <source>
        <dbReference type="ARBA" id="ARBA00022723"/>
    </source>
</evidence>
<dbReference type="GO" id="GO:0016787">
    <property type="term" value="F:hydrolase activity"/>
    <property type="evidence" value="ECO:0007669"/>
    <property type="project" value="UniProtKB-KW"/>
</dbReference>
<comment type="catalytic activity">
    <reaction evidence="12">
        <text>O-phospho-D-serine + H2O = D-serine + phosphate</text>
        <dbReference type="Rhea" id="RHEA:24873"/>
        <dbReference type="ChEBI" id="CHEBI:15377"/>
        <dbReference type="ChEBI" id="CHEBI:35247"/>
        <dbReference type="ChEBI" id="CHEBI:43474"/>
        <dbReference type="ChEBI" id="CHEBI:58680"/>
        <dbReference type="EC" id="3.1.3.3"/>
    </reaction>
</comment>
<comment type="similarity">
    <text evidence="3">Belongs to the HAD-like hydrolase superfamily. SerB family.</text>
</comment>
<keyword evidence="14" id="KW-1185">Reference proteome</keyword>
<dbReference type="SUPFAM" id="SSF56784">
    <property type="entry name" value="HAD-like"/>
    <property type="match status" value="1"/>
</dbReference>
<dbReference type="Proteomes" id="UP001291912">
    <property type="component" value="Unassembled WGS sequence"/>
</dbReference>
<dbReference type="Gene3D" id="3.40.50.1000">
    <property type="entry name" value="HAD superfamily/HAD-like"/>
    <property type="match status" value="1"/>
</dbReference>